<keyword evidence="1" id="KW-0808">Transferase</keyword>
<evidence type="ECO:0000313" key="7">
    <source>
        <dbReference type="Proteomes" id="UP001365542"/>
    </source>
</evidence>
<dbReference type="GO" id="GO:0043386">
    <property type="term" value="P:mycotoxin biosynthetic process"/>
    <property type="evidence" value="ECO:0007669"/>
    <property type="project" value="UniProtKB-ARBA"/>
</dbReference>
<dbReference type="EMBL" id="JAVHJO010000013">
    <property type="protein sequence ID" value="KAK6530245.1"/>
    <property type="molecule type" value="Genomic_DNA"/>
</dbReference>
<dbReference type="Proteomes" id="UP001365542">
    <property type="component" value="Unassembled WGS sequence"/>
</dbReference>
<evidence type="ECO:0000256" key="3">
    <source>
        <dbReference type="ARBA" id="ARBA00022842"/>
    </source>
</evidence>
<feature type="compositionally biased region" description="Polar residues" evidence="5">
    <location>
        <begin position="369"/>
        <end position="379"/>
    </location>
</feature>
<dbReference type="PROSITE" id="PS00444">
    <property type="entry name" value="POLYPRENYL_SYNTHASE_2"/>
    <property type="match status" value="1"/>
</dbReference>
<proteinExistence type="predicted"/>
<dbReference type="GO" id="GO:0008299">
    <property type="term" value="P:isoprenoid biosynthetic process"/>
    <property type="evidence" value="ECO:0007669"/>
    <property type="project" value="InterPro"/>
</dbReference>
<evidence type="ECO:0000313" key="6">
    <source>
        <dbReference type="EMBL" id="KAK6530245.1"/>
    </source>
</evidence>
<dbReference type="SFLD" id="SFLDS00005">
    <property type="entry name" value="Isoprenoid_Synthase_Type_I"/>
    <property type="match status" value="1"/>
</dbReference>
<dbReference type="Pfam" id="PF00348">
    <property type="entry name" value="polyprenyl_synt"/>
    <property type="match status" value="1"/>
</dbReference>
<dbReference type="PANTHER" id="PTHR12001:SF72">
    <property type="entry name" value="THIJ_PFPI FAMILY PROTEIN (AFU_ORTHOLOGUE AFUA_3G01210)-RELATED"/>
    <property type="match status" value="1"/>
</dbReference>
<evidence type="ECO:0000256" key="5">
    <source>
        <dbReference type="SAM" id="MobiDB-lite"/>
    </source>
</evidence>
<evidence type="ECO:0000256" key="4">
    <source>
        <dbReference type="SAM" id="Coils"/>
    </source>
</evidence>
<dbReference type="AlphaFoldDB" id="A0AAV9X4N6"/>
<accession>A0AAV9X4N6</accession>
<dbReference type="InterPro" id="IPR033749">
    <property type="entry name" value="Polyprenyl_synt_CS"/>
</dbReference>
<dbReference type="Pfam" id="PF19086">
    <property type="entry name" value="Terpene_syn_C_2"/>
    <property type="match status" value="1"/>
</dbReference>
<name>A0AAV9X4N6_9PEZI</name>
<dbReference type="PANTHER" id="PTHR12001">
    <property type="entry name" value="GERANYLGERANYL PYROPHOSPHATE SYNTHASE"/>
    <property type="match status" value="1"/>
</dbReference>
<protein>
    <submittedName>
        <fullName evidence="6">Uncharacterized protein</fullName>
    </submittedName>
</protein>
<gene>
    <name evidence="6" type="ORF">TWF694_003609</name>
</gene>
<keyword evidence="3" id="KW-0460">Magnesium</keyword>
<dbReference type="InterPro" id="IPR000092">
    <property type="entry name" value="Polyprenyl_synt"/>
</dbReference>
<keyword evidence="2" id="KW-0479">Metal-binding</keyword>
<evidence type="ECO:0000256" key="2">
    <source>
        <dbReference type="ARBA" id="ARBA00022723"/>
    </source>
</evidence>
<evidence type="ECO:0000256" key="1">
    <source>
        <dbReference type="ARBA" id="ARBA00022679"/>
    </source>
</evidence>
<dbReference type="GO" id="GO:0004659">
    <property type="term" value="F:prenyltransferase activity"/>
    <property type="evidence" value="ECO:0007669"/>
    <property type="project" value="InterPro"/>
</dbReference>
<dbReference type="PROSITE" id="PS00723">
    <property type="entry name" value="POLYPRENYL_SYNTHASE_1"/>
    <property type="match status" value="1"/>
</dbReference>
<reference evidence="6 7" key="1">
    <citation type="submission" date="2019-10" db="EMBL/GenBank/DDBJ databases">
        <authorList>
            <person name="Palmer J.M."/>
        </authorList>
    </citation>
    <scope>NUCLEOTIDE SEQUENCE [LARGE SCALE GENOMIC DNA]</scope>
    <source>
        <strain evidence="6 7">TWF694</strain>
    </source>
</reference>
<dbReference type="InterPro" id="IPR008949">
    <property type="entry name" value="Isoprenoid_synthase_dom_sf"/>
</dbReference>
<keyword evidence="7" id="KW-1185">Reference proteome</keyword>
<dbReference type="GO" id="GO:0046165">
    <property type="term" value="P:alcohol biosynthetic process"/>
    <property type="evidence" value="ECO:0007669"/>
    <property type="project" value="UniProtKB-ARBA"/>
</dbReference>
<organism evidence="6 7">
    <name type="scientific">Orbilia ellipsospora</name>
    <dbReference type="NCBI Taxonomy" id="2528407"/>
    <lineage>
        <taxon>Eukaryota</taxon>
        <taxon>Fungi</taxon>
        <taxon>Dikarya</taxon>
        <taxon>Ascomycota</taxon>
        <taxon>Pezizomycotina</taxon>
        <taxon>Orbiliomycetes</taxon>
        <taxon>Orbiliales</taxon>
        <taxon>Orbiliaceae</taxon>
        <taxon>Orbilia</taxon>
    </lineage>
</organism>
<dbReference type="CDD" id="cd00685">
    <property type="entry name" value="Trans_IPPS_HT"/>
    <property type="match status" value="1"/>
</dbReference>
<dbReference type="Gene3D" id="1.10.600.10">
    <property type="entry name" value="Farnesyl Diphosphate Synthase"/>
    <property type="match status" value="2"/>
</dbReference>
<sequence>MLDSEPTTSDGRSFVPALITPKHSVPVPAEFLEGYFSKLEVRVHHRNKDEERECNNVTQEWVNRGGRGQRPTVITPAGCILSLTFPEADPQKLVDITALTCFGFIEDDYADGDMFRSKDIWKPGTPLEEQENIRKDLGIILKQIRHKLFLEILEKDNAQNNYLQSYDAWVKTGVEYNGELQFDDPDTYLSDRMDNLGASVYHNLLPLIHDVNLTKEDYNRLRCLDETMYQMCAIANDMGSVECDWANHITFDKPGLPPNYVFVTMDVYDVTLGEAREVAIKKWKELEDKFLMLREQVMSECPLSSSDEYAKYISYQHYVAAGTVVWTMQNPRYRLREGETPFFPKPEHKIADLPRKTRVTNGVVGKTANGDTKTQNTKSKGTKRALDYNGAEREFNPINSKRVRLDENIDGDSDKPKVTSPWLRNYPEQIPDKITLEPFEYVKSLPSKGVRDAALDALDVWYRVPQKSVDKIKSIIDKLHSSSLIIDDIEDNSPLRRGQPSAHMVFGTPQSINSANYLFVKCLDEVQSLGGSAVAIFTEELGSLHVGQGLDLHWTFHEKCPTESEYIQMIDGKTGGLFRMASRLMRNQATRNKTTKVENLMTLLGRFFQIRDDYQNLKSTDYAKQKGTLSDLDEGKYSFILLHALSSPSPNTTKLHSLLKLRSRNPTQTLTDEQKELVMRCITRAGSMDYTYNVLEELQDKITEELETIERSIKDGEENWIIRAIMARLRLADPNIRSMMK</sequence>
<dbReference type="SUPFAM" id="SSF48576">
    <property type="entry name" value="Terpenoid synthases"/>
    <property type="match status" value="2"/>
</dbReference>
<dbReference type="GO" id="GO:0046872">
    <property type="term" value="F:metal ion binding"/>
    <property type="evidence" value="ECO:0007669"/>
    <property type="project" value="UniProtKB-KW"/>
</dbReference>
<keyword evidence="4" id="KW-0175">Coiled coil</keyword>
<comment type="caution">
    <text evidence="6">The sequence shown here is derived from an EMBL/GenBank/DDBJ whole genome shotgun (WGS) entry which is preliminary data.</text>
</comment>
<feature type="region of interest" description="Disordered" evidence="5">
    <location>
        <begin position="363"/>
        <end position="383"/>
    </location>
</feature>
<feature type="coiled-coil region" evidence="4">
    <location>
        <begin position="692"/>
        <end position="719"/>
    </location>
</feature>